<dbReference type="HOGENOM" id="CLU_093552_2_0_1"/>
<dbReference type="STRING" id="930990.A0A067MRA4"/>
<gene>
    <name evidence="2" type="ORF">BOTBODRAFT_174851</name>
</gene>
<dbReference type="InParanoid" id="A0A067MRA4"/>
<evidence type="ECO:0000313" key="3">
    <source>
        <dbReference type="Proteomes" id="UP000027195"/>
    </source>
</evidence>
<dbReference type="PANTHER" id="PTHR38167:SF1">
    <property type="entry name" value="C2H2-TYPE DOMAIN-CONTAINING PROTEIN"/>
    <property type="match status" value="1"/>
</dbReference>
<feature type="region of interest" description="Disordered" evidence="1">
    <location>
        <begin position="1"/>
        <end position="24"/>
    </location>
</feature>
<accession>A0A067MRA4</accession>
<evidence type="ECO:0000313" key="2">
    <source>
        <dbReference type="EMBL" id="KDQ14367.1"/>
    </source>
</evidence>
<feature type="region of interest" description="Disordered" evidence="1">
    <location>
        <begin position="156"/>
        <end position="179"/>
    </location>
</feature>
<dbReference type="OrthoDB" id="5422613at2759"/>
<dbReference type="AlphaFoldDB" id="A0A067MRA4"/>
<dbReference type="PANTHER" id="PTHR38167">
    <property type="entry name" value="C2H2-TYPE DOMAIN-CONTAINING PROTEIN"/>
    <property type="match status" value="1"/>
</dbReference>
<keyword evidence="3" id="KW-1185">Reference proteome</keyword>
<feature type="compositionally biased region" description="Polar residues" evidence="1">
    <location>
        <begin position="10"/>
        <end position="19"/>
    </location>
</feature>
<organism evidence="2 3">
    <name type="scientific">Botryobasidium botryosum (strain FD-172 SS1)</name>
    <dbReference type="NCBI Taxonomy" id="930990"/>
    <lineage>
        <taxon>Eukaryota</taxon>
        <taxon>Fungi</taxon>
        <taxon>Dikarya</taxon>
        <taxon>Basidiomycota</taxon>
        <taxon>Agaricomycotina</taxon>
        <taxon>Agaricomycetes</taxon>
        <taxon>Cantharellales</taxon>
        <taxon>Botryobasidiaceae</taxon>
        <taxon>Botryobasidium</taxon>
    </lineage>
</organism>
<protein>
    <recommendedName>
        <fullName evidence="4">C2H2-type domain-containing protein</fullName>
    </recommendedName>
</protein>
<proteinExistence type="predicted"/>
<evidence type="ECO:0000256" key="1">
    <source>
        <dbReference type="SAM" id="MobiDB-lite"/>
    </source>
</evidence>
<sequence>MPETIDLTADTDSTPSSRAGSEPPLSDAALLAHLNAAISTVPEVRLREILTNVVGRVPAFARALFSELVTTVPDEPDQESDSEYVPRWEICVNCDKEYDAGEEREEGECVYHSGSLQVEYDRFEDWDERCHGPMDSSANRRDYPENFSWTCCGEDGTDEGCEEDEHEPGGMLKKRQRRR</sequence>
<reference evidence="3" key="1">
    <citation type="journal article" date="2014" name="Proc. Natl. Acad. Sci. U.S.A.">
        <title>Extensive sampling of basidiomycete genomes demonstrates inadequacy of the white-rot/brown-rot paradigm for wood decay fungi.</title>
        <authorList>
            <person name="Riley R."/>
            <person name="Salamov A.A."/>
            <person name="Brown D.W."/>
            <person name="Nagy L.G."/>
            <person name="Floudas D."/>
            <person name="Held B.W."/>
            <person name="Levasseur A."/>
            <person name="Lombard V."/>
            <person name="Morin E."/>
            <person name="Otillar R."/>
            <person name="Lindquist E.A."/>
            <person name="Sun H."/>
            <person name="LaButti K.M."/>
            <person name="Schmutz J."/>
            <person name="Jabbour D."/>
            <person name="Luo H."/>
            <person name="Baker S.E."/>
            <person name="Pisabarro A.G."/>
            <person name="Walton J.D."/>
            <person name="Blanchette R.A."/>
            <person name="Henrissat B."/>
            <person name="Martin F."/>
            <person name="Cullen D."/>
            <person name="Hibbett D.S."/>
            <person name="Grigoriev I.V."/>
        </authorList>
    </citation>
    <scope>NUCLEOTIDE SEQUENCE [LARGE SCALE GENOMIC DNA]</scope>
    <source>
        <strain evidence="3">FD-172 SS1</strain>
    </source>
</reference>
<dbReference type="Proteomes" id="UP000027195">
    <property type="component" value="Unassembled WGS sequence"/>
</dbReference>
<feature type="compositionally biased region" description="Acidic residues" evidence="1">
    <location>
        <begin position="156"/>
        <end position="166"/>
    </location>
</feature>
<name>A0A067MRA4_BOTB1</name>
<dbReference type="EMBL" id="KL198038">
    <property type="protein sequence ID" value="KDQ14367.1"/>
    <property type="molecule type" value="Genomic_DNA"/>
</dbReference>
<evidence type="ECO:0008006" key="4">
    <source>
        <dbReference type="Google" id="ProtNLM"/>
    </source>
</evidence>